<organism evidence="1 2">
    <name type="scientific">Azospirillum oleiclasticum</name>
    <dbReference type="NCBI Taxonomy" id="2735135"/>
    <lineage>
        <taxon>Bacteria</taxon>
        <taxon>Pseudomonadati</taxon>
        <taxon>Pseudomonadota</taxon>
        <taxon>Alphaproteobacteria</taxon>
        <taxon>Rhodospirillales</taxon>
        <taxon>Azospirillaceae</taxon>
        <taxon>Azospirillum</taxon>
    </lineage>
</organism>
<name>A0ABX2TA61_9PROT</name>
<evidence type="ECO:0000313" key="1">
    <source>
        <dbReference type="EMBL" id="NYZ21076.1"/>
    </source>
</evidence>
<accession>A0ABX2TA61</accession>
<dbReference type="SUPFAM" id="SSF49899">
    <property type="entry name" value="Concanavalin A-like lectins/glucanases"/>
    <property type="match status" value="1"/>
</dbReference>
<gene>
    <name evidence="1" type="ORF">HND93_15275</name>
</gene>
<keyword evidence="2" id="KW-1185">Reference proteome</keyword>
<proteinExistence type="predicted"/>
<dbReference type="RefSeq" id="WP_180282843.1">
    <property type="nucleotide sequence ID" value="NZ_JABFDB010000010.1"/>
</dbReference>
<dbReference type="Proteomes" id="UP000584642">
    <property type="component" value="Unassembled WGS sequence"/>
</dbReference>
<evidence type="ECO:0008006" key="3">
    <source>
        <dbReference type="Google" id="ProtNLM"/>
    </source>
</evidence>
<evidence type="ECO:0000313" key="2">
    <source>
        <dbReference type="Proteomes" id="UP000584642"/>
    </source>
</evidence>
<dbReference type="EMBL" id="JABFDB010000010">
    <property type="protein sequence ID" value="NYZ21076.1"/>
    <property type="molecule type" value="Genomic_DNA"/>
</dbReference>
<dbReference type="Gene3D" id="2.60.120.200">
    <property type="match status" value="1"/>
</dbReference>
<reference evidence="1 2" key="1">
    <citation type="submission" date="2020-05" db="EMBL/GenBank/DDBJ databases">
        <title>Azospirillum oleiclasticum sp. nov, a nitrogen-fixing and heavy crude oil-emulsifying bacterium isolated from the crude oil of Yumen Oilfield.</title>
        <authorList>
            <person name="Wu D."/>
            <person name="Cai M."/>
            <person name="Zhang X."/>
        </authorList>
    </citation>
    <scope>NUCLEOTIDE SEQUENCE [LARGE SCALE GENOMIC DNA]</scope>
    <source>
        <strain evidence="1 2">ROY-1-1-2</strain>
    </source>
</reference>
<protein>
    <recommendedName>
        <fullName evidence="3">Fibronectin type-III domain-containing protein</fullName>
    </recommendedName>
</protein>
<comment type="caution">
    <text evidence="1">The sequence shown here is derived from an EMBL/GenBank/DDBJ whole genome shotgun (WGS) entry which is preliminary data.</text>
</comment>
<dbReference type="InterPro" id="IPR013320">
    <property type="entry name" value="ConA-like_dom_sf"/>
</dbReference>
<sequence length="1714" mass="179597">MEAVIPVPPGPEGWTLSCGGDIDIAGFTDLAAFFGGDPNRLATLLAPLGTLRTFALTNLFFRFHPPPAGSIDEMTVGLKVAEWTIPALPWFTVDTIHLEATVTNPLAPGACGGTVRSRALLSIVDRAWLTLEGRCGGADGMLEMATVTGCVDLVSIADLSQIVTPQQVDANIPPELPIDGEFSVGQLAFAYQTAQGYLPRLLLSLETTVPWTIVADLLVLDGFSLELEFHTPGPGQPTDSTGAVVAPILLAGVPLLLRADKPAIGDSWTFRGFLPFLDIDFADLVAQFLGADTVLPAGYGFPTALTIRELSATLVPSRASFRLTGEAFTDWIIPFGRADFLITGLQGDLDIPGGAAPSVGWIGGTFRFEPMTGAATLRMGGSGTPMVVAVDVANALDITPRSQVDRICGKGSWETVPAPADFTDPSFYRAGVLLDLTDDSYLVHGVYRPAGRSLYGAVVLLVGRRADGTWGFALSAALADWTFAPISAPPAVVDTVLGVRKAGAAVSLSSLDGDAGPRIAPYIPALGQGTTVARGLNLFAILDFSTGLLPQVASLLGITTQGPFTVRGHIPADSAASRFEASLGNLTLLGVLSFDSLTLTYEVADSGVLTLTGVVGLTLPTPAGGARLDFAGSMTVNNVAARFRAAPSTESVVDPLGIPGVVMSGLSIGLDYVFATVTPQACPVPAIWRMRLDGTVAFPGDVALAGKVLFEKGSPILSAVEITEPLSVDALFQQMVGSAWPAGLLDVVFRTGAIWYAPAAVTVDDTPYAKGFNARALTSVYTLVDILLSASFTEASADGSGGMVASAQARTPIDWGFVSFHDPSDPALGPVVAIDSGRDPFQVRCGIALFGSPAADCVLTVTDSTMAGTLTVPGSMGPFGNPTMGFTWDNRNGFQVADWSLSGLELPDFSFDAIHGSGNCRQTVIDHLPIDSRFNLDTSLVVTLRNGVPSLTIVLNGTFDRVVRSAAYPRTLLTAHVVDTELVVPFPGTGRFTWDDLADSFILCLQDAADSIFRNLLEDPANLAKLLAVEAITFATGEVAAYLICRDIPAATAESFAAATPATPGAPRLSWSDGLSASWDPVAAADHYVVAYGTSAATPVQLGSVQATTAAIPGGAGPTCWVRLVSTGPGGVSAAGPEASIRTDDVPTGIVCGFADPVLSVRWDPVAGASRVVSVSQGGQPVPASVRMTTANGCEITADRFETGGTFTITVTSVTPSMGNRSSSVDTTIGVLQSVGDAYLCYGPGAVFVDWNPVAGATGYVVQTVDADNAPLSPQPSVVFGPNPTSAALTGGTLASGLIFDRGNNALIVGYGPVPGAEFYNVDAIDESGRSVSGFIQTVTSEPATVTAHGLTVGNRFGITIRACATKANGAWSTPVDIVPATVDAPDVLSVILYSDRVTVTYTYVANATSYTLTVSPTQPSIYAPRTYTSVGNIIVIPTNSLTSGMTYSLSLYAFHADSAGCVPTNTWNPAPRTAVSRSPAKPPADFVWNPYHVTGKCLTINSWRALMQVRTAPQYDVGGIGNFSIQVTIRVVQSDPYGYGRLIDRLGGDLSGRTPGYRLSILENGNLGFVMSDGNGTLVSATWSSPPDLLDGNWHDIVVRRQRGANDAPVTIQVDGRFLYTDGRSWPFVDVTCRNDLWIGFGSAGGRVCDLTMIRLWSRALADTELGAMRFGPPTDRTGLVGEWTFESYWTDDTSTYQNPYAYLLNDCKIVDR</sequence>